<proteinExistence type="predicted"/>
<reference evidence="1" key="1">
    <citation type="submission" date="2024-03" db="EMBL/GenBank/DDBJ databases">
        <authorList>
            <consortium name="ELIXIR-Norway"/>
            <consortium name="Elixir Norway"/>
        </authorList>
    </citation>
    <scope>NUCLEOTIDE SEQUENCE</scope>
</reference>
<dbReference type="EMBL" id="OZ023713">
    <property type="protein sequence ID" value="CAK9861499.1"/>
    <property type="molecule type" value="Genomic_DNA"/>
</dbReference>
<sequence>MRLEIDIDKIKEETKDPLHHQSLFKPESHILKKKNPTNCCKISSHIPYSELLLLLPKTPSYSSPNLQMKHKRKKQVPYRRICDTITTVAQLRVCFLFPSGSSSSSSSSLSYSSLFTSSCFVSSLDRLLGFHWAHTSAHKQSFPTGCASDSNHEGASMRFPIRQKPLIDCRTAGR</sequence>
<evidence type="ECO:0000313" key="2">
    <source>
        <dbReference type="Proteomes" id="UP001497522"/>
    </source>
</evidence>
<gene>
    <name evidence="1" type="ORF">CSSPJE1EN2_LOCUS4494</name>
</gene>
<organism evidence="1 2">
    <name type="scientific">Sphagnum jensenii</name>
    <dbReference type="NCBI Taxonomy" id="128206"/>
    <lineage>
        <taxon>Eukaryota</taxon>
        <taxon>Viridiplantae</taxon>
        <taxon>Streptophyta</taxon>
        <taxon>Embryophyta</taxon>
        <taxon>Bryophyta</taxon>
        <taxon>Sphagnophytina</taxon>
        <taxon>Sphagnopsida</taxon>
        <taxon>Sphagnales</taxon>
        <taxon>Sphagnaceae</taxon>
        <taxon>Sphagnum</taxon>
    </lineage>
</organism>
<name>A0ABP1AG41_9BRYO</name>
<keyword evidence="2" id="KW-1185">Reference proteome</keyword>
<dbReference type="Proteomes" id="UP001497522">
    <property type="component" value="Chromosome 12"/>
</dbReference>
<accession>A0ABP1AG41</accession>
<evidence type="ECO:0000313" key="1">
    <source>
        <dbReference type="EMBL" id="CAK9861499.1"/>
    </source>
</evidence>
<protein>
    <submittedName>
        <fullName evidence="1">Uncharacterized protein</fullName>
    </submittedName>
</protein>